<keyword evidence="1" id="KW-0175">Coiled coil</keyword>
<dbReference type="EMBL" id="CAXIPU020000734">
    <property type="protein sequence ID" value="CAL1672613.1"/>
    <property type="molecule type" value="Genomic_DNA"/>
</dbReference>
<sequence length="128" mass="14625">MTEKTLNTKLYITDGLKKYDKMVYKLPITADLITLAQSAYFSYKLYLERKRVIIKQEAAKKALEAEKKAKEEALLESLKKEKQTIKNLENELKLAEKNCKAASQHAESMQNALKDAVTKNAKDIVIKC</sequence>
<dbReference type="AlphaFoldDB" id="A0AAV2MZ33"/>
<dbReference type="Proteomes" id="UP001497644">
    <property type="component" value="Unassembled WGS sequence"/>
</dbReference>
<reference evidence="2" key="1">
    <citation type="submission" date="2024-04" db="EMBL/GenBank/DDBJ databases">
        <authorList>
            <consortium name="Molecular Ecology Group"/>
        </authorList>
    </citation>
    <scope>NUCLEOTIDE SEQUENCE</scope>
</reference>
<keyword evidence="3" id="KW-1185">Reference proteome</keyword>
<accession>A0AAV2MZ33</accession>
<protein>
    <submittedName>
        <fullName evidence="2">Uncharacterized protein</fullName>
    </submittedName>
</protein>
<evidence type="ECO:0000313" key="2">
    <source>
        <dbReference type="EMBL" id="CAL1672613.1"/>
    </source>
</evidence>
<evidence type="ECO:0000256" key="1">
    <source>
        <dbReference type="SAM" id="Coils"/>
    </source>
</evidence>
<name>A0AAV2MZ33_9HYME</name>
<organism evidence="2 3">
    <name type="scientific">Lasius platythorax</name>
    <dbReference type="NCBI Taxonomy" id="488582"/>
    <lineage>
        <taxon>Eukaryota</taxon>
        <taxon>Metazoa</taxon>
        <taxon>Ecdysozoa</taxon>
        <taxon>Arthropoda</taxon>
        <taxon>Hexapoda</taxon>
        <taxon>Insecta</taxon>
        <taxon>Pterygota</taxon>
        <taxon>Neoptera</taxon>
        <taxon>Endopterygota</taxon>
        <taxon>Hymenoptera</taxon>
        <taxon>Apocrita</taxon>
        <taxon>Aculeata</taxon>
        <taxon>Formicoidea</taxon>
        <taxon>Formicidae</taxon>
        <taxon>Formicinae</taxon>
        <taxon>Lasius</taxon>
        <taxon>Lasius</taxon>
    </lineage>
</organism>
<feature type="coiled-coil region" evidence="1">
    <location>
        <begin position="53"/>
        <end position="112"/>
    </location>
</feature>
<gene>
    <name evidence="2" type="ORF">LPLAT_LOCUS9519</name>
</gene>
<evidence type="ECO:0000313" key="3">
    <source>
        <dbReference type="Proteomes" id="UP001497644"/>
    </source>
</evidence>
<comment type="caution">
    <text evidence="2">The sequence shown here is derived from an EMBL/GenBank/DDBJ whole genome shotgun (WGS) entry which is preliminary data.</text>
</comment>
<proteinExistence type="predicted"/>